<dbReference type="Pfam" id="PF00534">
    <property type="entry name" value="Glycos_transf_1"/>
    <property type="match status" value="1"/>
</dbReference>
<dbReference type="AlphaFoldDB" id="F9ZWG9"/>
<dbReference type="RefSeq" id="WP_013817903.1">
    <property type="nucleotide sequence ID" value="NC_015572.1"/>
</dbReference>
<accession>F9ZWG9</accession>
<dbReference type="GO" id="GO:0009103">
    <property type="term" value="P:lipopolysaccharide biosynthetic process"/>
    <property type="evidence" value="ECO:0007669"/>
    <property type="project" value="TreeGrafter"/>
</dbReference>
<sequence length="349" mass="38769">MKNLKIAVLSYPMLFQRQGGLQIQILETISALNELGVCAELINPNQDKLYDYDLIHVFSAINGNHRIVEAAKDIDKPVVISPLIRPDWNRFTGYRERFLDKIVGKLTRWHIYTTFREIEYCLTVSDAIVALGEIEKASIENGFLIHRDKTRVIPNGIPQRFFDASPDLFVNNYQISPGFVLCVAAINAHKNQLTLAQALKDSGKELVLIGSCLESSKAYLADILSLPHVHYIGALGYDDALLASAYAAAGVFCLPSMSEVMPLSVLEALASNTPVVMTQNHCMNIEGLRDVVTEINPRDPLSIRTEIENKLRDIGNRQGCKSRVASLTWGNVATELAAIYRQVLSNSLV</sequence>
<dbReference type="OrthoDB" id="9814639at2"/>
<evidence type="ECO:0000313" key="4">
    <source>
        <dbReference type="Proteomes" id="UP000008888"/>
    </source>
</evidence>
<keyword evidence="4" id="KW-1185">Reference proteome</keyword>
<dbReference type="SUPFAM" id="SSF53756">
    <property type="entry name" value="UDP-Glycosyltransferase/glycogen phosphorylase"/>
    <property type="match status" value="1"/>
</dbReference>
<dbReference type="CDD" id="cd03801">
    <property type="entry name" value="GT4_PimA-like"/>
    <property type="match status" value="1"/>
</dbReference>
<dbReference type="eggNOG" id="COG0438">
    <property type="taxonomic scope" value="Bacteria"/>
</dbReference>
<dbReference type="PANTHER" id="PTHR46401">
    <property type="entry name" value="GLYCOSYLTRANSFERASE WBBK-RELATED"/>
    <property type="match status" value="1"/>
</dbReference>
<proteinExistence type="predicted"/>
<dbReference type="EMBL" id="CP002738">
    <property type="protein sequence ID" value="AEF99638.1"/>
    <property type="molecule type" value="Genomic_DNA"/>
</dbReference>
<keyword evidence="1 3" id="KW-0808">Transferase</keyword>
<dbReference type="HOGENOM" id="CLU_061541_0_0_6"/>
<gene>
    <name evidence="3" type="ordered locus">Metme_1210</name>
</gene>
<dbReference type="GO" id="GO:0016757">
    <property type="term" value="F:glycosyltransferase activity"/>
    <property type="evidence" value="ECO:0007669"/>
    <property type="project" value="InterPro"/>
</dbReference>
<reference evidence="3 4" key="1">
    <citation type="journal article" date="2011" name="J. Bacteriol.">
        <title>Complete Genome Sequence of the Aerobic Marine Methanotroph Methylomonas methanica MC09.</title>
        <authorList>
            <person name="Boden R."/>
            <person name="Cunliffe M."/>
            <person name="Scanlan J."/>
            <person name="Moussard H."/>
            <person name="Kits K.D."/>
            <person name="Klotz M.G."/>
            <person name="Jetten M.S."/>
            <person name="Vuilleumier S."/>
            <person name="Han J."/>
            <person name="Peters L."/>
            <person name="Mikhailova N."/>
            <person name="Teshima H."/>
            <person name="Tapia R."/>
            <person name="Kyrpides N."/>
            <person name="Ivanova N."/>
            <person name="Pagani I."/>
            <person name="Cheng J.F."/>
            <person name="Goodwin L."/>
            <person name="Han C."/>
            <person name="Hauser L."/>
            <person name="Land M.L."/>
            <person name="Lapidus A."/>
            <person name="Lucas S."/>
            <person name="Pitluck S."/>
            <person name="Woyke T."/>
            <person name="Stein L."/>
            <person name="Murrell J.C."/>
        </authorList>
    </citation>
    <scope>NUCLEOTIDE SEQUENCE [LARGE SCALE GENOMIC DNA]</scope>
    <source>
        <strain evidence="3 4">MC09</strain>
    </source>
</reference>
<evidence type="ECO:0000313" key="3">
    <source>
        <dbReference type="EMBL" id="AEF99638.1"/>
    </source>
</evidence>
<reference evidence="4" key="3">
    <citation type="submission" date="2011-05" db="EMBL/GenBank/DDBJ databases">
        <title>Complete sequence of Methylomonas methanica MC09.</title>
        <authorList>
            <consortium name="US DOE Joint Genome Institute"/>
            <person name="Lucas S."/>
            <person name="Han J."/>
            <person name="Lapidus A."/>
            <person name="Cheng J.-F."/>
            <person name="Goodwin L."/>
            <person name="Pitluck S."/>
            <person name="Peters L."/>
            <person name="Mikhailova N."/>
            <person name="Teshima H."/>
            <person name="Han C."/>
            <person name="Tapia R."/>
            <person name="Land M."/>
            <person name="Hauser L."/>
            <person name="Kyrpides N."/>
            <person name="Ivanova N."/>
            <person name="Pagani I."/>
            <person name="Stein L."/>
            <person name="Woyke T."/>
        </authorList>
    </citation>
    <scope>NUCLEOTIDE SEQUENCE [LARGE SCALE GENOMIC DNA]</scope>
    <source>
        <strain evidence="4">MC09</strain>
    </source>
</reference>
<evidence type="ECO:0000256" key="1">
    <source>
        <dbReference type="ARBA" id="ARBA00022679"/>
    </source>
</evidence>
<reference key="2">
    <citation type="submission" date="2011-05" db="EMBL/GenBank/DDBJ databases">
        <title>Complete genome sequence of the aerobic marine methanotroph Methylomonas methanica MC09.</title>
        <authorList>
            <person name="Boden R."/>
            <person name="Cunliffe M."/>
            <person name="Scanlan J."/>
            <person name="Moussard H."/>
            <person name="Kits K.D."/>
            <person name="Klotz M."/>
            <person name="Jetten M."/>
            <person name="Vuilleumier S."/>
            <person name="Han J."/>
            <person name="Peters L."/>
            <person name="Mikhailova N."/>
            <person name="Teshima H."/>
            <person name="Tapia R."/>
            <person name="Kyrpides N."/>
            <person name="Ivanova N."/>
            <person name="Pagani I."/>
            <person name="Cheng J.-F."/>
            <person name="Goodwin L."/>
            <person name="Han C."/>
            <person name="Hauser L."/>
            <person name="Land M."/>
            <person name="Lapidus A."/>
            <person name="Lucas S."/>
            <person name="Pitluck S."/>
            <person name="Woyke T."/>
            <person name="Stein L.Y."/>
            <person name="Murrell C."/>
        </authorList>
    </citation>
    <scope>NUCLEOTIDE SEQUENCE</scope>
    <source>
        <strain>MC09</strain>
    </source>
</reference>
<feature type="domain" description="Glycosyl transferase family 1" evidence="2">
    <location>
        <begin position="178"/>
        <end position="292"/>
    </location>
</feature>
<evidence type="ECO:0000259" key="2">
    <source>
        <dbReference type="Pfam" id="PF00534"/>
    </source>
</evidence>
<dbReference type="STRING" id="857087.Metme_1210"/>
<protein>
    <submittedName>
        <fullName evidence="3">Glycosyl transferase group 1</fullName>
    </submittedName>
</protein>
<dbReference type="Gene3D" id="3.40.50.2000">
    <property type="entry name" value="Glycogen Phosphorylase B"/>
    <property type="match status" value="2"/>
</dbReference>
<dbReference type="Proteomes" id="UP000008888">
    <property type="component" value="Chromosome"/>
</dbReference>
<dbReference type="InterPro" id="IPR001296">
    <property type="entry name" value="Glyco_trans_1"/>
</dbReference>
<organism evidence="3 4">
    <name type="scientific">Methylomonas methanica (strain DSM 25384 / MC09)</name>
    <dbReference type="NCBI Taxonomy" id="857087"/>
    <lineage>
        <taxon>Bacteria</taxon>
        <taxon>Pseudomonadati</taxon>
        <taxon>Pseudomonadota</taxon>
        <taxon>Gammaproteobacteria</taxon>
        <taxon>Methylococcales</taxon>
        <taxon>Methylococcaceae</taxon>
        <taxon>Methylomonas</taxon>
    </lineage>
</organism>
<dbReference type="PANTHER" id="PTHR46401:SF2">
    <property type="entry name" value="GLYCOSYLTRANSFERASE WBBK-RELATED"/>
    <property type="match status" value="1"/>
</dbReference>
<name>F9ZWG9_METMM</name>
<dbReference type="KEGG" id="mmt:Metme_1210"/>